<comment type="caution">
    <text evidence="3">The sequence shown here is derived from an EMBL/GenBank/DDBJ whole genome shotgun (WGS) entry which is preliminary data.</text>
</comment>
<dbReference type="RefSeq" id="WP_036691268.1">
    <property type="nucleotide sequence ID" value="NZ_JNVM01000038.1"/>
</dbReference>
<sequence length="387" mass="42936">MFVDMTLKRNEGLISAAALLHQDGTIPPNTYVIDTDALELNIRALRQTADRYRMNLYYMTKQLGRSGFVGKLIEYNGIERAVAVDIDEANNLWESGCRIGNIGHIVQPGKTQWKHVIGKLQPEVVTLFSYERAKQLSDASLELGHVQDVVLRVIKGGDTIFPGQFGGFLLEELDGQLPELLKLKGIRVAGVTSFPVLQINPERTDFAFTSNMETLASAVERLEDRGIEVKHVNAPSATCCHTIPLLAKYGVTHSEPGHAMTGTTPLHAYHEHLTEIPAMVYVSEISHMDDRFAYTIAGGFYARSNMEKALYGSTPADIVKQQANVSQVPAENIDYYGSLEREEPMKVGDTVVYAFRAQIFVTRSHVAYVKGIGAGKPELVHFQRRGM</sequence>
<dbReference type="InterPro" id="IPR001608">
    <property type="entry name" value="Ala_racemase_N"/>
</dbReference>
<dbReference type="CDD" id="cd06811">
    <property type="entry name" value="PLPDE_III_yhfX_like"/>
    <property type="match status" value="1"/>
</dbReference>
<dbReference type="Pfam" id="PF21279">
    <property type="entry name" value="YhfX-like_C"/>
    <property type="match status" value="1"/>
</dbReference>
<accession>A0A081NVJ3</accession>
<dbReference type="EMBL" id="JNVM01000038">
    <property type="protein sequence ID" value="KEQ22466.1"/>
    <property type="molecule type" value="Genomic_DNA"/>
</dbReference>
<feature type="domain" description="YhfX-like C-terminal" evidence="2">
    <location>
        <begin position="280"/>
        <end position="379"/>
    </location>
</feature>
<proteinExistence type="predicted"/>
<dbReference type="SUPFAM" id="SSF51419">
    <property type="entry name" value="PLP-binding barrel"/>
    <property type="match status" value="1"/>
</dbReference>
<name>A0A081NVJ3_9BACL</name>
<dbReference type="InterPro" id="IPR029066">
    <property type="entry name" value="PLP-binding_barrel"/>
</dbReference>
<feature type="domain" description="Alanine racemase N-terminal" evidence="1">
    <location>
        <begin position="33"/>
        <end position="265"/>
    </location>
</feature>
<dbReference type="InterPro" id="IPR048449">
    <property type="entry name" value="YhfX-like_C"/>
</dbReference>
<evidence type="ECO:0000259" key="1">
    <source>
        <dbReference type="Pfam" id="PF01168"/>
    </source>
</evidence>
<dbReference type="Proteomes" id="UP000028123">
    <property type="component" value="Unassembled WGS sequence"/>
</dbReference>
<dbReference type="OrthoDB" id="3189402at2"/>
<dbReference type="Pfam" id="PF01168">
    <property type="entry name" value="Ala_racemase_N"/>
    <property type="match status" value="1"/>
</dbReference>
<dbReference type="AlphaFoldDB" id="A0A081NVJ3"/>
<dbReference type="Gene3D" id="2.40.37.30">
    <property type="match status" value="2"/>
</dbReference>
<protein>
    <submittedName>
        <fullName evidence="3">Amino acid racemase</fullName>
    </submittedName>
</protein>
<keyword evidence="4" id="KW-1185">Reference proteome</keyword>
<organism evidence="3 4">
    <name type="scientific">Paenibacillus tyrfis</name>
    <dbReference type="NCBI Taxonomy" id="1501230"/>
    <lineage>
        <taxon>Bacteria</taxon>
        <taxon>Bacillati</taxon>
        <taxon>Bacillota</taxon>
        <taxon>Bacilli</taxon>
        <taxon>Bacillales</taxon>
        <taxon>Paenibacillaceae</taxon>
        <taxon>Paenibacillus</taxon>
    </lineage>
</organism>
<gene>
    <name evidence="3" type="ORF">ET33_23335</name>
</gene>
<reference evidence="3 4" key="1">
    <citation type="submission" date="2014-06" db="EMBL/GenBank/DDBJ databases">
        <title>Draft genome sequence of Paenibacillus sp. MSt1.</title>
        <authorList>
            <person name="Aw Y.K."/>
            <person name="Ong K.S."/>
            <person name="Gan H.M."/>
            <person name="Lee S.M."/>
        </authorList>
    </citation>
    <scope>NUCLEOTIDE SEQUENCE [LARGE SCALE GENOMIC DNA]</scope>
    <source>
        <strain evidence="3 4">MSt1</strain>
    </source>
</reference>
<dbReference type="eggNOG" id="COG3457">
    <property type="taxonomic scope" value="Bacteria"/>
</dbReference>
<evidence type="ECO:0000259" key="2">
    <source>
        <dbReference type="Pfam" id="PF21279"/>
    </source>
</evidence>
<evidence type="ECO:0000313" key="4">
    <source>
        <dbReference type="Proteomes" id="UP000028123"/>
    </source>
</evidence>
<evidence type="ECO:0000313" key="3">
    <source>
        <dbReference type="EMBL" id="KEQ22466.1"/>
    </source>
</evidence>